<dbReference type="GO" id="GO:0016020">
    <property type="term" value="C:membrane"/>
    <property type="evidence" value="ECO:0007669"/>
    <property type="project" value="TreeGrafter"/>
</dbReference>
<dbReference type="InterPro" id="IPR000719">
    <property type="entry name" value="Prot_kinase_dom"/>
</dbReference>
<evidence type="ECO:0000256" key="3">
    <source>
        <dbReference type="ARBA" id="ARBA00022777"/>
    </source>
</evidence>
<feature type="domain" description="Protein kinase" evidence="7">
    <location>
        <begin position="14"/>
        <end position="268"/>
    </location>
</feature>
<dbReference type="FunFam" id="1.10.510.10:FF:000654">
    <property type="entry name" value="Protein kinase, putative"/>
    <property type="match status" value="1"/>
</dbReference>
<dbReference type="OrthoDB" id="312185at2759"/>
<evidence type="ECO:0000256" key="4">
    <source>
        <dbReference type="ARBA" id="ARBA00022840"/>
    </source>
</evidence>
<dbReference type="GO" id="GO:0004674">
    <property type="term" value="F:protein serine/threonine kinase activity"/>
    <property type="evidence" value="ECO:0007669"/>
    <property type="project" value="InterPro"/>
</dbReference>
<dbReference type="GO" id="GO:0005829">
    <property type="term" value="C:cytosol"/>
    <property type="evidence" value="ECO:0007669"/>
    <property type="project" value="TreeGrafter"/>
</dbReference>
<dbReference type="Proteomes" id="UP000692954">
    <property type="component" value="Unassembled WGS sequence"/>
</dbReference>
<keyword evidence="9" id="KW-1185">Reference proteome</keyword>
<keyword evidence="3" id="KW-0418">Kinase</keyword>
<protein>
    <recommendedName>
        <fullName evidence="7">Protein kinase domain-containing protein</fullName>
    </recommendedName>
</protein>
<evidence type="ECO:0000313" key="9">
    <source>
        <dbReference type="Proteomes" id="UP000692954"/>
    </source>
</evidence>
<gene>
    <name evidence="8" type="ORF">PSON_ATCC_30995.1.T0130479</name>
</gene>
<name>A0A8S1KZF0_9CILI</name>
<dbReference type="InterPro" id="IPR045269">
    <property type="entry name" value="Atg1-like"/>
</dbReference>
<dbReference type="SMART" id="SM00220">
    <property type="entry name" value="S_TKc"/>
    <property type="match status" value="1"/>
</dbReference>
<dbReference type="GO" id="GO:0005776">
    <property type="term" value="C:autophagosome"/>
    <property type="evidence" value="ECO:0007669"/>
    <property type="project" value="TreeGrafter"/>
</dbReference>
<dbReference type="PANTHER" id="PTHR24348">
    <property type="entry name" value="SERINE/THREONINE-PROTEIN KINASE UNC-51-RELATED"/>
    <property type="match status" value="1"/>
</dbReference>
<dbReference type="GO" id="GO:0010506">
    <property type="term" value="P:regulation of autophagy"/>
    <property type="evidence" value="ECO:0007669"/>
    <property type="project" value="InterPro"/>
</dbReference>
<comment type="caution">
    <text evidence="8">The sequence shown here is derived from an EMBL/GenBank/DDBJ whole genome shotgun (WGS) entry which is preliminary data.</text>
</comment>
<dbReference type="GO" id="GO:0000407">
    <property type="term" value="C:phagophore assembly site"/>
    <property type="evidence" value="ECO:0007669"/>
    <property type="project" value="TreeGrafter"/>
</dbReference>
<feature type="compositionally biased region" description="Polar residues" evidence="6">
    <location>
        <begin position="276"/>
        <end position="292"/>
    </location>
</feature>
<evidence type="ECO:0000256" key="6">
    <source>
        <dbReference type="SAM" id="MobiDB-lite"/>
    </source>
</evidence>
<sequence length="520" mass="60348">MQQGQVKVIGNYSYNLKHCLGEGAYGKVYQGLDTTTNLKVAIKKLDLRNFERDNYLKQSIIQEIEILKKFNHKNIVKFIDLISTQRSLYIITEFCKDGDLREIMSRKKYNEQDAWKIMKQIIQGFRELVSNAIIHRDLKPANILSHEGVYKIADFGFAKYVDNFSNQLLRSCVGSPLYMAPQILARKPYSTKCDIWSLGVIFYEMVFSDVPWKGRDERDLLKNILSVPVSIKKGFLNSKSEEFLRKTLTIEENDRISWEKVFEMFDVVNLPPPSDQRIQTSPNLNIRVNNHQSSSNNEKERKKSIFQGPSQSPMHQASAPVQPITVQPQTPSIKSLRNEIIFRNFVLTTELFPRYTSNKNSIVEKLMICLSKTNMSMQNSLYTLANQIMVPAIKKDQDQYVLFHSELIETLSRNGQLQHCDRELDINSKELNCSDTECEKLNTILNTLIKQLCQEMLDEHKRTPSRPIMLLLDNLVDIIIIHKKVQRCVEIDYDQLNAEKAEEDDPRKIMDTVIEKLRQA</sequence>
<dbReference type="GO" id="GO:0005524">
    <property type="term" value="F:ATP binding"/>
    <property type="evidence" value="ECO:0007669"/>
    <property type="project" value="UniProtKB-UniRule"/>
</dbReference>
<dbReference type="PANTHER" id="PTHR24348:SF22">
    <property type="entry name" value="NON-SPECIFIC SERINE_THREONINE PROTEIN KINASE"/>
    <property type="match status" value="1"/>
</dbReference>
<evidence type="ECO:0000256" key="2">
    <source>
        <dbReference type="ARBA" id="ARBA00022741"/>
    </source>
</evidence>
<dbReference type="InterPro" id="IPR017441">
    <property type="entry name" value="Protein_kinase_ATP_BS"/>
</dbReference>
<organism evidence="8 9">
    <name type="scientific">Paramecium sonneborni</name>
    <dbReference type="NCBI Taxonomy" id="65129"/>
    <lineage>
        <taxon>Eukaryota</taxon>
        <taxon>Sar</taxon>
        <taxon>Alveolata</taxon>
        <taxon>Ciliophora</taxon>
        <taxon>Intramacronucleata</taxon>
        <taxon>Oligohymenophorea</taxon>
        <taxon>Peniculida</taxon>
        <taxon>Parameciidae</taxon>
        <taxon>Paramecium</taxon>
    </lineage>
</organism>
<evidence type="ECO:0000259" key="7">
    <source>
        <dbReference type="PROSITE" id="PS50011"/>
    </source>
</evidence>
<keyword evidence="1" id="KW-0808">Transferase</keyword>
<dbReference type="GO" id="GO:0000045">
    <property type="term" value="P:autophagosome assembly"/>
    <property type="evidence" value="ECO:0007669"/>
    <property type="project" value="TreeGrafter"/>
</dbReference>
<keyword evidence="4 5" id="KW-0067">ATP-binding</keyword>
<feature type="binding site" evidence="5">
    <location>
        <position position="44"/>
    </location>
    <ligand>
        <name>ATP</name>
        <dbReference type="ChEBI" id="CHEBI:30616"/>
    </ligand>
</feature>
<dbReference type="PROSITE" id="PS00107">
    <property type="entry name" value="PROTEIN_KINASE_ATP"/>
    <property type="match status" value="1"/>
</dbReference>
<dbReference type="FunFam" id="3.30.200.20:FF:000042">
    <property type="entry name" value="Aurora kinase A"/>
    <property type="match status" value="1"/>
</dbReference>
<evidence type="ECO:0000313" key="8">
    <source>
        <dbReference type="EMBL" id="CAD8059841.1"/>
    </source>
</evidence>
<accession>A0A8S1KZF0</accession>
<dbReference type="Pfam" id="PF00069">
    <property type="entry name" value="Pkinase"/>
    <property type="match status" value="1"/>
</dbReference>
<evidence type="ECO:0000256" key="1">
    <source>
        <dbReference type="ARBA" id="ARBA00022679"/>
    </source>
</evidence>
<dbReference type="PROSITE" id="PS50011">
    <property type="entry name" value="PROTEIN_KINASE_DOM"/>
    <property type="match status" value="1"/>
</dbReference>
<keyword evidence="2 5" id="KW-0547">Nucleotide-binding</keyword>
<reference evidence="8" key="1">
    <citation type="submission" date="2021-01" db="EMBL/GenBank/DDBJ databases">
        <authorList>
            <consortium name="Genoscope - CEA"/>
            <person name="William W."/>
        </authorList>
    </citation>
    <scope>NUCLEOTIDE SEQUENCE</scope>
</reference>
<feature type="region of interest" description="Disordered" evidence="6">
    <location>
        <begin position="273"/>
        <end position="322"/>
    </location>
</feature>
<proteinExistence type="predicted"/>
<evidence type="ECO:0000256" key="5">
    <source>
        <dbReference type="PROSITE-ProRule" id="PRU10141"/>
    </source>
</evidence>
<dbReference type="AlphaFoldDB" id="A0A8S1KZF0"/>
<dbReference type="EMBL" id="CAJJDN010000013">
    <property type="protein sequence ID" value="CAD8059841.1"/>
    <property type="molecule type" value="Genomic_DNA"/>
</dbReference>